<feature type="region of interest" description="Disordered" evidence="1">
    <location>
        <begin position="1"/>
        <end position="27"/>
    </location>
</feature>
<evidence type="ECO:0000313" key="2">
    <source>
        <dbReference type="EMBL" id="KAK1293485.1"/>
    </source>
</evidence>
<accession>A0AAV9CXE2</accession>
<dbReference type="EMBL" id="JAUJYO010000017">
    <property type="protein sequence ID" value="KAK1293485.1"/>
    <property type="molecule type" value="Genomic_DNA"/>
</dbReference>
<organism evidence="2 3">
    <name type="scientific">Acorus calamus</name>
    <name type="common">Sweet flag</name>
    <dbReference type="NCBI Taxonomy" id="4465"/>
    <lineage>
        <taxon>Eukaryota</taxon>
        <taxon>Viridiplantae</taxon>
        <taxon>Streptophyta</taxon>
        <taxon>Embryophyta</taxon>
        <taxon>Tracheophyta</taxon>
        <taxon>Spermatophyta</taxon>
        <taxon>Magnoliopsida</taxon>
        <taxon>Liliopsida</taxon>
        <taxon>Acoraceae</taxon>
        <taxon>Acorus</taxon>
    </lineage>
</organism>
<evidence type="ECO:0000313" key="3">
    <source>
        <dbReference type="Proteomes" id="UP001180020"/>
    </source>
</evidence>
<dbReference type="Proteomes" id="UP001180020">
    <property type="component" value="Unassembled WGS sequence"/>
</dbReference>
<dbReference type="AlphaFoldDB" id="A0AAV9CXE2"/>
<evidence type="ECO:0000256" key="1">
    <source>
        <dbReference type="SAM" id="MobiDB-lite"/>
    </source>
</evidence>
<gene>
    <name evidence="2" type="ORF">QJS10_CPB17g00842</name>
</gene>
<sequence length="111" mass="12509">MDETELGSPEMEGEEEKEMHQDQINETSMSPKVTIKRYWDIVKVDVVTMFEEFYAGNQSVGCLNASMFVLLPKKEGAESVEEFRPICMVNGGIHDRCQSLGQQIETGSEIS</sequence>
<proteinExistence type="predicted"/>
<protein>
    <recommendedName>
        <fullName evidence="4">Retrotransposon protein</fullName>
    </recommendedName>
</protein>
<keyword evidence="3" id="KW-1185">Reference proteome</keyword>
<evidence type="ECO:0008006" key="4">
    <source>
        <dbReference type="Google" id="ProtNLM"/>
    </source>
</evidence>
<feature type="compositionally biased region" description="Acidic residues" evidence="1">
    <location>
        <begin position="1"/>
        <end position="16"/>
    </location>
</feature>
<name>A0AAV9CXE2_ACOCL</name>
<comment type="caution">
    <text evidence="2">The sequence shown here is derived from an EMBL/GenBank/DDBJ whole genome shotgun (WGS) entry which is preliminary data.</text>
</comment>
<reference evidence="2" key="2">
    <citation type="submission" date="2023-06" db="EMBL/GenBank/DDBJ databases">
        <authorList>
            <person name="Ma L."/>
            <person name="Liu K.-W."/>
            <person name="Li Z."/>
            <person name="Hsiao Y.-Y."/>
            <person name="Qi Y."/>
            <person name="Fu T."/>
            <person name="Tang G."/>
            <person name="Zhang D."/>
            <person name="Sun W.-H."/>
            <person name="Liu D.-K."/>
            <person name="Li Y."/>
            <person name="Chen G.-Z."/>
            <person name="Liu X.-D."/>
            <person name="Liao X.-Y."/>
            <person name="Jiang Y.-T."/>
            <person name="Yu X."/>
            <person name="Hao Y."/>
            <person name="Huang J."/>
            <person name="Zhao X.-W."/>
            <person name="Ke S."/>
            <person name="Chen Y.-Y."/>
            <person name="Wu W.-L."/>
            <person name="Hsu J.-L."/>
            <person name="Lin Y.-F."/>
            <person name="Huang M.-D."/>
            <person name="Li C.-Y."/>
            <person name="Huang L."/>
            <person name="Wang Z.-W."/>
            <person name="Zhao X."/>
            <person name="Zhong W.-Y."/>
            <person name="Peng D.-H."/>
            <person name="Ahmad S."/>
            <person name="Lan S."/>
            <person name="Zhang J.-S."/>
            <person name="Tsai W.-C."/>
            <person name="Van De Peer Y."/>
            <person name="Liu Z.-J."/>
        </authorList>
    </citation>
    <scope>NUCLEOTIDE SEQUENCE</scope>
    <source>
        <strain evidence="2">CP</strain>
        <tissue evidence="2">Leaves</tissue>
    </source>
</reference>
<reference evidence="2" key="1">
    <citation type="journal article" date="2023" name="Nat. Commun.">
        <title>Diploid and tetraploid genomes of Acorus and the evolution of monocots.</title>
        <authorList>
            <person name="Ma L."/>
            <person name="Liu K.W."/>
            <person name="Li Z."/>
            <person name="Hsiao Y.Y."/>
            <person name="Qi Y."/>
            <person name="Fu T."/>
            <person name="Tang G.D."/>
            <person name="Zhang D."/>
            <person name="Sun W.H."/>
            <person name="Liu D.K."/>
            <person name="Li Y."/>
            <person name="Chen G.Z."/>
            <person name="Liu X.D."/>
            <person name="Liao X.Y."/>
            <person name="Jiang Y.T."/>
            <person name="Yu X."/>
            <person name="Hao Y."/>
            <person name="Huang J."/>
            <person name="Zhao X.W."/>
            <person name="Ke S."/>
            <person name="Chen Y.Y."/>
            <person name="Wu W.L."/>
            <person name="Hsu J.L."/>
            <person name="Lin Y.F."/>
            <person name="Huang M.D."/>
            <person name="Li C.Y."/>
            <person name="Huang L."/>
            <person name="Wang Z.W."/>
            <person name="Zhao X."/>
            <person name="Zhong W.Y."/>
            <person name="Peng D.H."/>
            <person name="Ahmad S."/>
            <person name="Lan S."/>
            <person name="Zhang J.S."/>
            <person name="Tsai W.C."/>
            <person name="Van de Peer Y."/>
            <person name="Liu Z.J."/>
        </authorList>
    </citation>
    <scope>NUCLEOTIDE SEQUENCE</scope>
    <source>
        <strain evidence="2">CP</strain>
    </source>
</reference>